<dbReference type="PANTHER" id="PTHR43133">
    <property type="entry name" value="RNA POLYMERASE ECF-TYPE SIGMA FACTO"/>
    <property type="match status" value="1"/>
</dbReference>
<feature type="domain" description="RNA polymerase sigma factor 70 region 4 type 2" evidence="6">
    <location>
        <begin position="154"/>
        <end position="207"/>
    </location>
</feature>
<gene>
    <name evidence="7" type="ORF">QQ020_14380</name>
</gene>
<dbReference type="InterPro" id="IPR039425">
    <property type="entry name" value="RNA_pol_sigma-70-like"/>
</dbReference>
<keyword evidence="8" id="KW-1185">Reference proteome</keyword>
<dbReference type="InterPro" id="IPR013249">
    <property type="entry name" value="RNA_pol_sigma70_r4_t2"/>
</dbReference>
<protein>
    <submittedName>
        <fullName evidence="7">Sigma-70 family RNA polymerase sigma factor</fullName>
    </submittedName>
</protein>
<dbReference type="Pfam" id="PF08281">
    <property type="entry name" value="Sigma70_r4_2"/>
    <property type="match status" value="1"/>
</dbReference>
<keyword evidence="3" id="KW-0731">Sigma factor</keyword>
<dbReference type="PANTHER" id="PTHR43133:SF46">
    <property type="entry name" value="RNA POLYMERASE SIGMA-70 FACTOR ECF SUBFAMILY"/>
    <property type="match status" value="1"/>
</dbReference>
<dbReference type="InterPro" id="IPR014284">
    <property type="entry name" value="RNA_pol_sigma-70_dom"/>
</dbReference>
<evidence type="ECO:0000259" key="6">
    <source>
        <dbReference type="Pfam" id="PF08281"/>
    </source>
</evidence>
<organism evidence="7 8">
    <name type="scientific">Agaribacillus aureus</name>
    <dbReference type="NCBI Taxonomy" id="3051825"/>
    <lineage>
        <taxon>Bacteria</taxon>
        <taxon>Pseudomonadati</taxon>
        <taxon>Bacteroidota</taxon>
        <taxon>Cytophagia</taxon>
        <taxon>Cytophagales</taxon>
        <taxon>Splendidivirgaceae</taxon>
        <taxon>Agaribacillus</taxon>
    </lineage>
</organism>
<dbReference type="InterPro" id="IPR036388">
    <property type="entry name" value="WH-like_DNA-bd_sf"/>
</dbReference>
<evidence type="ECO:0000256" key="2">
    <source>
        <dbReference type="ARBA" id="ARBA00023015"/>
    </source>
</evidence>
<accession>A0ABT8L670</accession>
<dbReference type="SUPFAM" id="SSF88659">
    <property type="entry name" value="Sigma3 and sigma4 domains of RNA polymerase sigma factors"/>
    <property type="match status" value="1"/>
</dbReference>
<feature type="region of interest" description="Disordered" evidence="5">
    <location>
        <begin position="1"/>
        <end position="28"/>
    </location>
</feature>
<proteinExistence type="inferred from homology"/>
<dbReference type="SUPFAM" id="SSF88946">
    <property type="entry name" value="Sigma2 domain of RNA polymerase sigma factors"/>
    <property type="match status" value="1"/>
</dbReference>
<evidence type="ECO:0000256" key="5">
    <source>
        <dbReference type="SAM" id="MobiDB-lite"/>
    </source>
</evidence>
<name>A0ABT8L670_9BACT</name>
<dbReference type="EMBL" id="JAUJEB010000002">
    <property type="protein sequence ID" value="MDN5213252.1"/>
    <property type="molecule type" value="Genomic_DNA"/>
</dbReference>
<dbReference type="InterPro" id="IPR013325">
    <property type="entry name" value="RNA_pol_sigma_r2"/>
</dbReference>
<sequence>MKALKADFKRSSGELEDDEKKAVSQERSEFEHQEDVSIWKEFKKGNESAFNFIYERYFAILYNYGCQFTKDRELVKDHIQDLFVDLKIKRSKLGDTTSIKFYLFKSLKRKILRALGKTNYLVYDKNAYKNYDFEIVLSHESHLIHSQLDIEVKEKLEEIFKKLTKRQKEAILYYYHEGLSYKEIASLMNFSRVEYARMLISRAKARLRKEIRNLKDVFLAILPMIVSILYR</sequence>
<evidence type="ECO:0000313" key="7">
    <source>
        <dbReference type="EMBL" id="MDN5213252.1"/>
    </source>
</evidence>
<dbReference type="Gene3D" id="1.10.1740.10">
    <property type="match status" value="1"/>
</dbReference>
<reference evidence="7" key="1">
    <citation type="submission" date="2023-06" db="EMBL/GenBank/DDBJ databases">
        <title>Genomic of Agaribacillus aureum.</title>
        <authorList>
            <person name="Wang G."/>
        </authorList>
    </citation>
    <scope>NUCLEOTIDE SEQUENCE</scope>
    <source>
        <strain evidence="7">BMA12</strain>
    </source>
</reference>
<dbReference type="InterPro" id="IPR013324">
    <property type="entry name" value="RNA_pol_sigma_r3/r4-like"/>
</dbReference>
<dbReference type="Proteomes" id="UP001172083">
    <property type="component" value="Unassembled WGS sequence"/>
</dbReference>
<evidence type="ECO:0000256" key="1">
    <source>
        <dbReference type="ARBA" id="ARBA00010641"/>
    </source>
</evidence>
<keyword evidence="2" id="KW-0805">Transcription regulation</keyword>
<dbReference type="NCBIfam" id="TIGR02937">
    <property type="entry name" value="sigma70-ECF"/>
    <property type="match status" value="1"/>
</dbReference>
<keyword evidence="4" id="KW-0804">Transcription</keyword>
<evidence type="ECO:0000313" key="8">
    <source>
        <dbReference type="Proteomes" id="UP001172083"/>
    </source>
</evidence>
<comment type="similarity">
    <text evidence="1">Belongs to the sigma-70 factor family. ECF subfamily.</text>
</comment>
<dbReference type="RefSeq" id="WP_346758591.1">
    <property type="nucleotide sequence ID" value="NZ_JAUJEB010000002.1"/>
</dbReference>
<evidence type="ECO:0000256" key="4">
    <source>
        <dbReference type="ARBA" id="ARBA00023163"/>
    </source>
</evidence>
<comment type="caution">
    <text evidence="7">The sequence shown here is derived from an EMBL/GenBank/DDBJ whole genome shotgun (WGS) entry which is preliminary data.</text>
</comment>
<dbReference type="CDD" id="cd06171">
    <property type="entry name" value="Sigma70_r4"/>
    <property type="match status" value="1"/>
</dbReference>
<evidence type="ECO:0000256" key="3">
    <source>
        <dbReference type="ARBA" id="ARBA00023082"/>
    </source>
</evidence>
<dbReference type="Gene3D" id="1.10.10.10">
    <property type="entry name" value="Winged helix-like DNA-binding domain superfamily/Winged helix DNA-binding domain"/>
    <property type="match status" value="1"/>
</dbReference>